<dbReference type="AlphaFoldDB" id="A0A383AKS4"/>
<protein>
    <submittedName>
        <fullName evidence="1">Uncharacterized protein</fullName>
    </submittedName>
</protein>
<name>A0A383AKS4_9ZZZZ</name>
<reference evidence="1" key="1">
    <citation type="submission" date="2018-05" db="EMBL/GenBank/DDBJ databases">
        <authorList>
            <person name="Lanie J.A."/>
            <person name="Ng W.-L."/>
            <person name="Kazmierczak K.M."/>
            <person name="Andrzejewski T.M."/>
            <person name="Davidsen T.M."/>
            <person name="Wayne K.J."/>
            <person name="Tettelin H."/>
            <person name="Glass J.I."/>
            <person name="Rusch D."/>
            <person name="Podicherti R."/>
            <person name="Tsui H.-C.T."/>
            <person name="Winkler M.E."/>
        </authorList>
    </citation>
    <scope>NUCLEOTIDE SEQUENCE</scope>
</reference>
<gene>
    <name evidence="1" type="ORF">METZ01_LOCUS461047</name>
</gene>
<sequence length="33" mass="3875">MNTELLRPITSKEVDAYHRDGVLLMKPKLVIHR</sequence>
<organism evidence="1">
    <name type="scientific">marine metagenome</name>
    <dbReference type="NCBI Taxonomy" id="408172"/>
    <lineage>
        <taxon>unclassified sequences</taxon>
        <taxon>metagenomes</taxon>
        <taxon>ecological metagenomes</taxon>
    </lineage>
</organism>
<evidence type="ECO:0000313" key="1">
    <source>
        <dbReference type="EMBL" id="SVE08193.1"/>
    </source>
</evidence>
<accession>A0A383AKS4</accession>
<dbReference type="EMBL" id="UINC01192850">
    <property type="protein sequence ID" value="SVE08193.1"/>
    <property type="molecule type" value="Genomic_DNA"/>
</dbReference>
<proteinExistence type="predicted"/>